<evidence type="ECO:0000256" key="3">
    <source>
        <dbReference type="ARBA" id="ARBA00022692"/>
    </source>
</evidence>
<organism evidence="9">
    <name type="scientific">uncultured Acidimicrobiales bacterium</name>
    <dbReference type="NCBI Taxonomy" id="310071"/>
    <lineage>
        <taxon>Bacteria</taxon>
        <taxon>Bacillati</taxon>
        <taxon>Actinomycetota</taxon>
        <taxon>Acidimicrobiia</taxon>
        <taxon>Acidimicrobiales</taxon>
        <taxon>environmental samples</taxon>
    </lineage>
</organism>
<keyword evidence="3 8" id="KW-0812">Transmembrane</keyword>
<dbReference type="CDD" id="cd13123">
    <property type="entry name" value="MATE_MurJ_like"/>
    <property type="match status" value="1"/>
</dbReference>
<name>A0A6J4I1N8_9ACTN</name>
<dbReference type="EMBL" id="CADCSY010000074">
    <property type="protein sequence ID" value="CAA9239402.1"/>
    <property type="molecule type" value="Genomic_DNA"/>
</dbReference>
<dbReference type="GO" id="GO:0034204">
    <property type="term" value="P:lipid translocation"/>
    <property type="evidence" value="ECO:0007669"/>
    <property type="project" value="TreeGrafter"/>
</dbReference>
<keyword evidence="4 8" id="KW-0133">Cell shape</keyword>
<dbReference type="PRINTS" id="PR01806">
    <property type="entry name" value="VIRFACTRMVIN"/>
</dbReference>
<reference evidence="9" key="1">
    <citation type="submission" date="2020-02" db="EMBL/GenBank/DDBJ databases">
        <authorList>
            <person name="Meier V. D."/>
        </authorList>
    </citation>
    <scope>NUCLEOTIDE SEQUENCE</scope>
    <source>
        <strain evidence="9">AVDCRST_MAG20</strain>
    </source>
</reference>
<dbReference type="HAMAP" id="MF_02078">
    <property type="entry name" value="MurJ_MviN"/>
    <property type="match status" value="1"/>
</dbReference>
<evidence type="ECO:0000256" key="8">
    <source>
        <dbReference type="HAMAP-Rule" id="MF_02078"/>
    </source>
</evidence>
<evidence type="ECO:0000256" key="2">
    <source>
        <dbReference type="ARBA" id="ARBA00022475"/>
    </source>
</evidence>
<feature type="transmembrane region" description="Helical" evidence="8">
    <location>
        <begin position="239"/>
        <end position="264"/>
    </location>
</feature>
<dbReference type="UniPathway" id="UPA00219"/>
<keyword evidence="6 8" id="KW-1133">Transmembrane helix</keyword>
<evidence type="ECO:0000256" key="5">
    <source>
        <dbReference type="ARBA" id="ARBA00022984"/>
    </source>
</evidence>
<feature type="transmembrane region" description="Helical" evidence="8">
    <location>
        <begin position="408"/>
        <end position="432"/>
    </location>
</feature>
<comment type="similarity">
    <text evidence="8">Belongs to the MurJ/MviN family.</text>
</comment>
<feature type="transmembrane region" description="Helical" evidence="8">
    <location>
        <begin position="496"/>
        <end position="518"/>
    </location>
</feature>
<evidence type="ECO:0000256" key="1">
    <source>
        <dbReference type="ARBA" id="ARBA00004651"/>
    </source>
</evidence>
<dbReference type="GO" id="GO:0009252">
    <property type="term" value="P:peptidoglycan biosynthetic process"/>
    <property type="evidence" value="ECO:0007669"/>
    <property type="project" value="UniProtKB-UniRule"/>
</dbReference>
<dbReference type="GO" id="GO:0008360">
    <property type="term" value="P:regulation of cell shape"/>
    <property type="evidence" value="ECO:0007669"/>
    <property type="project" value="UniProtKB-KW"/>
</dbReference>
<keyword evidence="2 8" id="KW-1003">Cell membrane</keyword>
<feature type="transmembrane region" description="Helical" evidence="8">
    <location>
        <begin position="530"/>
        <end position="553"/>
    </location>
</feature>
<keyword evidence="7 8" id="KW-0472">Membrane</keyword>
<keyword evidence="8" id="KW-0961">Cell wall biogenesis/degradation</keyword>
<dbReference type="NCBIfam" id="TIGR01695">
    <property type="entry name" value="murJ_mviN"/>
    <property type="match status" value="1"/>
</dbReference>
<evidence type="ECO:0000313" key="9">
    <source>
        <dbReference type="EMBL" id="CAA9239402.1"/>
    </source>
</evidence>
<dbReference type="Pfam" id="PF03023">
    <property type="entry name" value="MurJ"/>
    <property type="match status" value="1"/>
</dbReference>
<feature type="transmembrane region" description="Helical" evidence="8">
    <location>
        <begin position="127"/>
        <end position="152"/>
    </location>
</feature>
<dbReference type="GO" id="GO:0005886">
    <property type="term" value="C:plasma membrane"/>
    <property type="evidence" value="ECO:0007669"/>
    <property type="project" value="UniProtKB-SubCell"/>
</dbReference>
<feature type="transmembrane region" description="Helical" evidence="8">
    <location>
        <begin position="368"/>
        <end position="388"/>
    </location>
</feature>
<feature type="transmembrane region" description="Helical" evidence="8">
    <location>
        <begin position="439"/>
        <end position="460"/>
    </location>
</feature>
<feature type="transmembrane region" description="Helical" evidence="8">
    <location>
        <begin position="466"/>
        <end position="484"/>
    </location>
</feature>
<evidence type="ECO:0000256" key="6">
    <source>
        <dbReference type="ARBA" id="ARBA00022989"/>
    </source>
</evidence>
<feature type="transmembrane region" description="Helical" evidence="8">
    <location>
        <begin position="178"/>
        <end position="197"/>
    </location>
</feature>
<feature type="transmembrane region" description="Helical" evidence="8">
    <location>
        <begin position="96"/>
        <end position="115"/>
    </location>
</feature>
<dbReference type="PANTHER" id="PTHR47019">
    <property type="entry name" value="LIPID II FLIPPASE MURJ"/>
    <property type="match status" value="1"/>
</dbReference>
<dbReference type="InterPro" id="IPR004268">
    <property type="entry name" value="MurJ"/>
</dbReference>
<keyword evidence="8" id="KW-0813">Transport</keyword>
<gene>
    <name evidence="8" type="primary">murJ</name>
    <name evidence="9" type="ORF">AVDCRST_MAG20-1654</name>
</gene>
<feature type="transmembrane region" description="Helical" evidence="8">
    <location>
        <begin position="322"/>
        <end position="347"/>
    </location>
</feature>
<proteinExistence type="inferred from homology"/>
<comment type="function">
    <text evidence="8">Involved in peptidoglycan biosynthesis. Transports lipid-linked peptidoglycan precursors from the inner to the outer leaflet of the cytoplasmic membrane.</text>
</comment>
<dbReference type="InterPro" id="IPR051050">
    <property type="entry name" value="Lipid_II_flippase_MurJ/MviN"/>
</dbReference>
<evidence type="ECO:0000256" key="4">
    <source>
        <dbReference type="ARBA" id="ARBA00022960"/>
    </source>
</evidence>
<feature type="transmembrane region" description="Helical" evidence="8">
    <location>
        <begin position="209"/>
        <end position="227"/>
    </location>
</feature>
<keyword evidence="5 8" id="KW-0573">Peptidoglycan synthesis</keyword>
<dbReference type="AlphaFoldDB" id="A0A6J4I1N8"/>
<dbReference type="PANTHER" id="PTHR47019:SF1">
    <property type="entry name" value="LIPID II FLIPPASE MURJ"/>
    <property type="match status" value="1"/>
</dbReference>
<comment type="subcellular location">
    <subcellularLocation>
        <location evidence="1 8">Cell membrane</location>
        <topology evidence="1 8">Multi-pass membrane protein</topology>
    </subcellularLocation>
</comment>
<comment type="pathway">
    <text evidence="8">Cell wall biogenesis; peptidoglycan biosynthesis.</text>
</comment>
<evidence type="ECO:0000256" key="7">
    <source>
        <dbReference type="ARBA" id="ARBA00023136"/>
    </source>
</evidence>
<sequence>MSDVPDLDRAPDLHESLDASVALGEVAPTDPAVDAAEEAALPSVAAPGLVRASLLVAVGTALSRLTGFARLAATAYAIGFERLTDTYTLANTTPNIVYELLLGGVLSATLVPIFVQQHEEEDDEGTSAVVTVAIALLVAVCVVAFLAAPLIVRLYTVGVEGEVAADQQEVATDLLRLFVPQILFFGLTALGTALLNARRRFATPAFAPTLNNVAVTAMLLALPRLAGGTPTLEQVRDDPVLLLTLGLGTTAGIILMTVALLPALRRHHVRLRWNLDFRHPAVRSVGRLTGWTLGYVLTNQLSLLVVLILANREQGGVSAYTGAFIFFQLPHALVAVSLMTTLVPELASAAQRRDHRTYRDRFSTGVRLMALVILPAATGYVVLARPIVSALLERGALSVDSAVLTADTLAAFAAGLFGFSIYLFALRGFYALRDTRTPFLLNVGQNVLNGLLALILVGPFGIPGLAGAYAVAYTVAAVVALVVLQRRVGSLDGRRVARSIARVAAACVAMGVAVALVARSVGDPDGVGAIVRTGAGVAVGAVVFGLAVVLLKVEEVAPLVARLRRSTGGPGPA</sequence>
<accession>A0A6J4I1N8</accession>
<dbReference type="GO" id="GO:0071555">
    <property type="term" value="P:cell wall organization"/>
    <property type="evidence" value="ECO:0007669"/>
    <property type="project" value="UniProtKB-KW"/>
</dbReference>
<feature type="transmembrane region" description="Helical" evidence="8">
    <location>
        <begin position="285"/>
        <end position="310"/>
    </location>
</feature>
<protein>
    <recommendedName>
        <fullName evidence="8">Probable lipid II flippase MurJ</fullName>
    </recommendedName>
</protein>
<dbReference type="GO" id="GO:0015648">
    <property type="term" value="F:lipid-linked peptidoglycan transporter activity"/>
    <property type="evidence" value="ECO:0007669"/>
    <property type="project" value="UniProtKB-UniRule"/>
</dbReference>